<dbReference type="InterPro" id="IPR052378">
    <property type="entry name" value="NosR_regulator"/>
</dbReference>
<dbReference type="Proteomes" id="UP001593833">
    <property type="component" value="Unassembled WGS sequence"/>
</dbReference>
<feature type="transmembrane region" description="Helical" evidence="7">
    <location>
        <begin position="125"/>
        <end position="142"/>
    </location>
</feature>
<evidence type="ECO:0000256" key="3">
    <source>
        <dbReference type="ARBA" id="ARBA00022723"/>
    </source>
</evidence>
<evidence type="ECO:0000256" key="7">
    <source>
        <dbReference type="SAM" id="Phobius"/>
    </source>
</evidence>
<feature type="transmembrane region" description="Helical" evidence="7">
    <location>
        <begin position="278"/>
        <end position="297"/>
    </location>
</feature>
<dbReference type="PANTHER" id="PTHR30224:SF4">
    <property type="entry name" value="ELECTRON TRANSPORT PROTEIN YCCM-RELATED"/>
    <property type="match status" value="1"/>
</dbReference>
<evidence type="ECO:0000313" key="10">
    <source>
        <dbReference type="Proteomes" id="UP001593833"/>
    </source>
</evidence>
<keyword evidence="7" id="KW-1133">Transmembrane helix</keyword>
<dbReference type="PANTHER" id="PTHR30224">
    <property type="entry name" value="ELECTRON TRANSPORT PROTEIN"/>
    <property type="match status" value="1"/>
</dbReference>
<comment type="subcellular location">
    <subcellularLocation>
        <location evidence="1">Cell membrane</location>
    </subcellularLocation>
</comment>
<dbReference type="EMBL" id="JBHPKH010000023">
    <property type="protein sequence ID" value="MFC1572603.1"/>
    <property type="molecule type" value="Genomic_DNA"/>
</dbReference>
<keyword evidence="5" id="KW-0411">Iron-sulfur</keyword>
<evidence type="ECO:0000256" key="6">
    <source>
        <dbReference type="ARBA" id="ARBA00023136"/>
    </source>
</evidence>
<evidence type="ECO:0000256" key="5">
    <source>
        <dbReference type="ARBA" id="ARBA00023014"/>
    </source>
</evidence>
<dbReference type="PROSITE" id="PS00198">
    <property type="entry name" value="4FE4S_FER_1"/>
    <property type="match status" value="1"/>
</dbReference>
<keyword evidence="3" id="KW-0479">Metal-binding</keyword>
<evidence type="ECO:0000256" key="2">
    <source>
        <dbReference type="ARBA" id="ARBA00022475"/>
    </source>
</evidence>
<dbReference type="InterPro" id="IPR017900">
    <property type="entry name" value="4Fe4S_Fe_S_CS"/>
</dbReference>
<proteinExistence type="predicted"/>
<keyword evidence="4" id="KW-0408">Iron</keyword>
<accession>A0ABV6YJT2</accession>
<keyword evidence="2" id="KW-1003">Cell membrane</keyword>
<evidence type="ECO:0000313" key="9">
    <source>
        <dbReference type="EMBL" id="MFC1572603.1"/>
    </source>
</evidence>
<dbReference type="PROSITE" id="PS51379">
    <property type="entry name" value="4FE4S_FER_2"/>
    <property type="match status" value="2"/>
</dbReference>
<evidence type="ECO:0000256" key="4">
    <source>
        <dbReference type="ARBA" id="ARBA00023004"/>
    </source>
</evidence>
<dbReference type="Pfam" id="PF13237">
    <property type="entry name" value="Fer4_10"/>
    <property type="match status" value="1"/>
</dbReference>
<organism evidence="9 10">
    <name type="scientific">Eiseniibacteriota bacterium</name>
    <dbReference type="NCBI Taxonomy" id="2212470"/>
    <lineage>
        <taxon>Bacteria</taxon>
        <taxon>Candidatus Eiseniibacteriota</taxon>
    </lineage>
</organism>
<reference evidence="9 10" key="1">
    <citation type="submission" date="2024-09" db="EMBL/GenBank/DDBJ databases">
        <authorList>
            <person name="D'Angelo T."/>
        </authorList>
    </citation>
    <scope>NUCLEOTIDE SEQUENCE [LARGE SCALE GENOMIC DNA]</scope>
    <source>
        <strain evidence="9">SAG AM-320-E07</strain>
    </source>
</reference>
<dbReference type="Gene3D" id="3.30.70.20">
    <property type="match status" value="1"/>
</dbReference>
<feature type="transmembrane region" description="Helical" evidence="7">
    <location>
        <begin position="67"/>
        <end position="86"/>
    </location>
</feature>
<dbReference type="Pfam" id="PF12801">
    <property type="entry name" value="Fer4_5"/>
    <property type="match status" value="2"/>
</dbReference>
<keyword evidence="10" id="KW-1185">Reference proteome</keyword>
<evidence type="ECO:0000259" key="8">
    <source>
        <dbReference type="PROSITE" id="PS51379"/>
    </source>
</evidence>
<feature type="transmembrane region" description="Helical" evidence="7">
    <location>
        <begin position="168"/>
        <end position="189"/>
    </location>
</feature>
<protein>
    <submittedName>
        <fullName evidence="9">4Fe-4S binding protein</fullName>
    </submittedName>
</protein>
<keyword evidence="6 7" id="KW-0472">Membrane</keyword>
<dbReference type="SUPFAM" id="SSF54862">
    <property type="entry name" value="4Fe-4S ferredoxins"/>
    <property type="match status" value="1"/>
</dbReference>
<comment type="caution">
    <text evidence="9">The sequence shown here is derived from an EMBL/GenBank/DDBJ whole genome shotgun (WGS) entry which is preliminary data.</text>
</comment>
<feature type="domain" description="4Fe-4S ferredoxin-type" evidence="8">
    <location>
        <begin position="208"/>
        <end position="236"/>
    </location>
</feature>
<sequence>MSSRTSVTNSGRAAHGAVLARRLIQSAALATVLVGVFLVRGNAERWCPFGGIEAAYTYLAEGNMPCSLAVSNFYILGALLVLTLFMRRAFCSHLCPIGTISEWMRRGARRMGLRGFKTSYAADRYLGLLKYGVLIIILWITWRAGELLFRGFDPCYALISRHGEDITAWAYISGGAILVGSLLVTLPFCRWLCPLAAILQPFSRVGLARIRRDHDVCIQCGQCSRVCPAAIPVDRVRDVTTGSCVTCMECVAVCPVAEDGAIQWGPPGARPRRWPSGLVGAAVVLSVIVAVAASYALPAPSFEYSRGTLPAQTETLEVSVTDLTCRGRSNLLVFFFDRDDIFAIPGYLKIEAWPAPEKGRLRVTYDPDEANQEAILEAITEPYYDLSGDRWHLSPFAVEGYDPFGEVVPTEETP</sequence>
<keyword evidence="7" id="KW-0812">Transmembrane</keyword>
<gene>
    <name evidence="9" type="ORF">ACFL6M_03285</name>
</gene>
<name>A0ABV6YJT2_UNCEI</name>
<evidence type="ECO:0000256" key="1">
    <source>
        <dbReference type="ARBA" id="ARBA00004236"/>
    </source>
</evidence>
<feature type="domain" description="4Fe-4S ferredoxin-type" evidence="8">
    <location>
        <begin position="239"/>
        <end position="267"/>
    </location>
</feature>
<dbReference type="InterPro" id="IPR017896">
    <property type="entry name" value="4Fe4S_Fe-S-bd"/>
</dbReference>